<evidence type="ECO:0000256" key="1">
    <source>
        <dbReference type="SAM" id="MobiDB-lite"/>
    </source>
</evidence>
<evidence type="ECO:0000313" key="3">
    <source>
        <dbReference type="Proteomes" id="UP001487740"/>
    </source>
</evidence>
<keyword evidence="3" id="KW-1185">Reference proteome</keyword>
<evidence type="ECO:0000313" key="2">
    <source>
        <dbReference type="EMBL" id="KAK8394414.1"/>
    </source>
</evidence>
<proteinExistence type="predicted"/>
<reference evidence="2 3" key="1">
    <citation type="submission" date="2023-03" db="EMBL/GenBank/DDBJ databases">
        <title>High-quality genome of Scylla paramamosain provides insights in environmental adaptation.</title>
        <authorList>
            <person name="Zhang L."/>
        </authorList>
    </citation>
    <scope>NUCLEOTIDE SEQUENCE [LARGE SCALE GENOMIC DNA]</scope>
    <source>
        <strain evidence="2">LZ_2023a</strain>
        <tissue evidence="2">Muscle</tissue>
    </source>
</reference>
<protein>
    <submittedName>
        <fullName evidence="2">Uncharacterized protein</fullName>
    </submittedName>
</protein>
<accession>A0AAW0U2X3</accession>
<dbReference type="EMBL" id="JARAKH010000019">
    <property type="protein sequence ID" value="KAK8394414.1"/>
    <property type="molecule type" value="Genomic_DNA"/>
</dbReference>
<gene>
    <name evidence="2" type="ORF">O3P69_006538</name>
</gene>
<comment type="caution">
    <text evidence="2">The sequence shown here is derived from an EMBL/GenBank/DDBJ whole genome shotgun (WGS) entry which is preliminary data.</text>
</comment>
<sequence length="122" mass="12975">MRKERGKGNCNADGDDVKLAGGAALSRGGAGDLARRSRERSQYCRYAAAGGRLGLLSVPGPDQPIPSAVSGAGRARVTSSSLLTPPRFDTFHHPPEASWSSRYLIGIWHGDVRRDITSLTLS</sequence>
<dbReference type="Proteomes" id="UP001487740">
    <property type="component" value="Unassembled WGS sequence"/>
</dbReference>
<feature type="region of interest" description="Disordered" evidence="1">
    <location>
        <begin position="1"/>
        <end position="33"/>
    </location>
</feature>
<dbReference type="AlphaFoldDB" id="A0AAW0U2X3"/>
<name>A0AAW0U2X3_SCYPA</name>
<organism evidence="2 3">
    <name type="scientific">Scylla paramamosain</name>
    <name type="common">Mud crab</name>
    <dbReference type="NCBI Taxonomy" id="85552"/>
    <lineage>
        <taxon>Eukaryota</taxon>
        <taxon>Metazoa</taxon>
        <taxon>Ecdysozoa</taxon>
        <taxon>Arthropoda</taxon>
        <taxon>Crustacea</taxon>
        <taxon>Multicrustacea</taxon>
        <taxon>Malacostraca</taxon>
        <taxon>Eumalacostraca</taxon>
        <taxon>Eucarida</taxon>
        <taxon>Decapoda</taxon>
        <taxon>Pleocyemata</taxon>
        <taxon>Brachyura</taxon>
        <taxon>Eubrachyura</taxon>
        <taxon>Portunoidea</taxon>
        <taxon>Portunidae</taxon>
        <taxon>Portuninae</taxon>
        <taxon>Scylla</taxon>
    </lineage>
</organism>